<proteinExistence type="predicted"/>
<protein>
    <recommendedName>
        <fullName evidence="4">DUF2846 domain-containing protein</fullName>
    </recommendedName>
</protein>
<evidence type="ECO:0000256" key="1">
    <source>
        <dbReference type="SAM" id="SignalP"/>
    </source>
</evidence>
<reference evidence="2 3" key="1">
    <citation type="submission" date="2022-03" db="EMBL/GenBank/DDBJ databases">
        <title>Chryseobacterium sp. isolated from particulate matters in swine house.</title>
        <authorList>
            <person name="Won M."/>
            <person name="Kim S.-J."/>
            <person name="Kwon S.-W."/>
        </authorList>
    </citation>
    <scope>NUCLEOTIDE SEQUENCE [LARGE SCALE GENOMIC DNA]</scope>
    <source>
        <strain evidence="2 3">SC2-2</strain>
    </source>
</reference>
<sequence>MFLKIFLAASMMVLSCSPVAKESSLAKNLTILSATESTWVGGVRGVRGKIYTVKVKSSLKQKINFTGLNIDGEKVPVTATVKSNVYTVTARTTENNELPNMGEEPAQESAATKSFVLEYSEGESKVVRKLNIPKFTKVATVIKDGEAPVQ</sequence>
<accession>A0ABY4BVC3</accession>
<dbReference type="PROSITE" id="PS51257">
    <property type="entry name" value="PROKAR_LIPOPROTEIN"/>
    <property type="match status" value="1"/>
</dbReference>
<gene>
    <name evidence="2" type="ORF">MTP09_03150</name>
</gene>
<dbReference type="EMBL" id="CP094532">
    <property type="protein sequence ID" value="UOE41651.1"/>
    <property type="molecule type" value="Genomic_DNA"/>
</dbReference>
<dbReference type="Proteomes" id="UP000831460">
    <property type="component" value="Chromosome"/>
</dbReference>
<organism evidence="2 3">
    <name type="scientific">Chryseobacterium suipulveris</name>
    <dbReference type="NCBI Taxonomy" id="2929800"/>
    <lineage>
        <taxon>Bacteria</taxon>
        <taxon>Pseudomonadati</taxon>
        <taxon>Bacteroidota</taxon>
        <taxon>Flavobacteriia</taxon>
        <taxon>Flavobacteriales</taxon>
        <taxon>Weeksellaceae</taxon>
        <taxon>Chryseobacterium group</taxon>
        <taxon>Chryseobacterium</taxon>
    </lineage>
</organism>
<evidence type="ECO:0008006" key="4">
    <source>
        <dbReference type="Google" id="ProtNLM"/>
    </source>
</evidence>
<feature type="signal peptide" evidence="1">
    <location>
        <begin position="1"/>
        <end position="20"/>
    </location>
</feature>
<feature type="chain" id="PRO_5045582438" description="DUF2846 domain-containing protein" evidence="1">
    <location>
        <begin position="21"/>
        <end position="150"/>
    </location>
</feature>
<name>A0ABY4BVC3_9FLAO</name>
<evidence type="ECO:0000313" key="2">
    <source>
        <dbReference type="EMBL" id="UOE41651.1"/>
    </source>
</evidence>
<dbReference type="RefSeq" id="WP_243550481.1">
    <property type="nucleotide sequence ID" value="NZ_CP094532.1"/>
</dbReference>
<keyword evidence="1" id="KW-0732">Signal</keyword>
<keyword evidence="3" id="KW-1185">Reference proteome</keyword>
<evidence type="ECO:0000313" key="3">
    <source>
        <dbReference type="Proteomes" id="UP000831460"/>
    </source>
</evidence>